<keyword evidence="3" id="KW-1185">Reference proteome</keyword>
<proteinExistence type="predicted"/>
<feature type="region of interest" description="Disordered" evidence="1">
    <location>
        <begin position="43"/>
        <end position="136"/>
    </location>
</feature>
<reference evidence="2 3" key="1">
    <citation type="journal article" date="2023" name="Plants (Basel)">
        <title>Bridging the Gap: Combining Genomics and Transcriptomics Approaches to Understand Stylosanthes scabra, an Orphan Legume from the Brazilian Caatinga.</title>
        <authorList>
            <person name="Ferreira-Neto J.R.C."/>
            <person name="da Silva M.D."/>
            <person name="Binneck E."/>
            <person name="de Melo N.F."/>
            <person name="da Silva R.H."/>
            <person name="de Melo A.L.T.M."/>
            <person name="Pandolfi V."/>
            <person name="Bustamante F.O."/>
            <person name="Brasileiro-Vidal A.C."/>
            <person name="Benko-Iseppon A.M."/>
        </authorList>
    </citation>
    <scope>NUCLEOTIDE SEQUENCE [LARGE SCALE GENOMIC DNA]</scope>
    <source>
        <tissue evidence="2">Leaves</tissue>
    </source>
</reference>
<comment type="caution">
    <text evidence="2">The sequence shown here is derived from an EMBL/GenBank/DDBJ whole genome shotgun (WGS) entry which is preliminary data.</text>
</comment>
<organism evidence="2 3">
    <name type="scientific">Stylosanthes scabra</name>
    <dbReference type="NCBI Taxonomy" id="79078"/>
    <lineage>
        <taxon>Eukaryota</taxon>
        <taxon>Viridiplantae</taxon>
        <taxon>Streptophyta</taxon>
        <taxon>Embryophyta</taxon>
        <taxon>Tracheophyta</taxon>
        <taxon>Spermatophyta</taxon>
        <taxon>Magnoliopsida</taxon>
        <taxon>eudicotyledons</taxon>
        <taxon>Gunneridae</taxon>
        <taxon>Pentapetalae</taxon>
        <taxon>rosids</taxon>
        <taxon>fabids</taxon>
        <taxon>Fabales</taxon>
        <taxon>Fabaceae</taxon>
        <taxon>Papilionoideae</taxon>
        <taxon>50 kb inversion clade</taxon>
        <taxon>dalbergioids sensu lato</taxon>
        <taxon>Dalbergieae</taxon>
        <taxon>Pterocarpus clade</taxon>
        <taxon>Stylosanthes</taxon>
    </lineage>
</organism>
<sequence length="171" mass="19431">MPSTQCVRSSSSIKGTSSFRRKMASSSLRMLRSWELIPPSESWMCEGDDKKVIGEMEPFVKKEESSEEDPKEEEDSEEEEDPEEKIPASSSLPIDIDATEDYLRFNEDLERCPEPSPFRSNHASVPDSPEEVSDRQSDVLTLRVMILPEFGKHHNHVRVLRVPCFGSTIDA</sequence>
<feature type="non-terminal residue" evidence="2">
    <location>
        <position position="171"/>
    </location>
</feature>
<dbReference type="EMBL" id="JASCZI010182594">
    <property type="protein sequence ID" value="MED6188226.1"/>
    <property type="molecule type" value="Genomic_DNA"/>
</dbReference>
<feature type="compositionally biased region" description="Basic and acidic residues" evidence="1">
    <location>
        <begin position="47"/>
        <end position="64"/>
    </location>
</feature>
<protein>
    <submittedName>
        <fullName evidence="2">Uncharacterized protein</fullName>
    </submittedName>
</protein>
<evidence type="ECO:0000313" key="3">
    <source>
        <dbReference type="Proteomes" id="UP001341840"/>
    </source>
</evidence>
<feature type="compositionally biased region" description="Acidic residues" evidence="1">
    <location>
        <begin position="65"/>
        <end position="83"/>
    </location>
</feature>
<gene>
    <name evidence="2" type="ORF">PIB30_084059</name>
</gene>
<evidence type="ECO:0000313" key="2">
    <source>
        <dbReference type="EMBL" id="MED6188226.1"/>
    </source>
</evidence>
<evidence type="ECO:0000256" key="1">
    <source>
        <dbReference type="SAM" id="MobiDB-lite"/>
    </source>
</evidence>
<feature type="compositionally biased region" description="Basic and acidic residues" evidence="1">
    <location>
        <begin position="101"/>
        <end position="113"/>
    </location>
</feature>
<dbReference type="Proteomes" id="UP001341840">
    <property type="component" value="Unassembled WGS sequence"/>
</dbReference>
<accession>A0ABU6WS43</accession>
<name>A0ABU6WS43_9FABA</name>
<feature type="region of interest" description="Disordered" evidence="1">
    <location>
        <begin position="1"/>
        <end position="20"/>
    </location>
</feature>